<dbReference type="InterPro" id="IPR011708">
    <property type="entry name" value="DNA_pol3_alpha_NTPase_dom"/>
</dbReference>
<comment type="similarity">
    <text evidence="2 13">Belongs to the DNA polymerase type-C family. DnaE2 subfamily.</text>
</comment>
<dbReference type="Pfam" id="PF01336">
    <property type="entry name" value="tRNA_anti-codon"/>
    <property type="match status" value="1"/>
</dbReference>
<sequence>MPEQEGYARRRLEWREGPLPPIPKAVFVELGVTTPFSFLRGASDALELIPQAMNLGMDAIGVADRNTLAGVVRIHSNAKTAGLTPLIGCRLVVAAPLAATATVVPLRAETPADAPPSAEIELLAYPIDREGYARLSRLLSLGQGRAIKGECDLTLADVAAHAEGIAFIAWPGEDLDRFEAQLPLVRAAVPALRHIATTHLYRGDDLARIERLDRLAKSVGGTILASNDVHYHTPAKRPLQDVLTCIREKTTLKEAGFRLHANAERHLKGPEEMARLFERWPHALRATRDFADALHFSLDELKYEYPRESVPDNLSPQAHLEVLTWNGADERYPHGVPDKVAAQLRHELQLIEKLNFARYFLTVHSIVAFARSCEPPILCQGRGSAANSAVCYCLQITAVDPADTDLLFERFISEERKEPPDIDVDFEHERREEVIQHIYEKYGRDRAGLCATVIHYRPRSAIREVGKVMGLSEDICASIAGTIWGWGEDVTETHVKEAGLDLSDPHLARTIRLAEQLIGMPRHLSQHVGGFILTERPLIETVPVGNGAMPDRTFIEWDKDDIEELGILKIDVLALGMLTCIRKCFGLIDTVHGRPLDLATVPREEPRVYDMLCTGDSLGVFQIESRAQMNMLPRLKPRCFYDLVIEVAIVRPGPIQGDMVHPFLKRRQGKEPVDYPRPSPEHGDPDELERILKRTLGVPVFQEQAMKIALDAAKFTPAEANQLRKAMATFRSRGTIDLLQDKMVERMVGRGYEREFAERCFHQIRGFGEYGFPESHAASFAHLVYVSSWLRWRYPAAFACALLNSQPMGFYAPAQIVKDAQAHGVPVLAIDVNDSGWDCSLEAPPGARGRGGDTALRLGLRQVEGLRAMDAARVVAGAPYKTVEELHRRGGVPPHAIVKLAEADCFRSMGLDRRQALWDARALRAVPELPLFAAARTREEGDEREQATLPAMPLAEHVVSDYQTTRLSLKAHPMQFLRDHYAQRGFVRACDLREQRYGKRVSLAGLVLIRQRPGSAKGVCFITLEDETGTANLVVWPDAFAAQRRIVMGARLMVVHGLVQHDEAVCHLIASRLEDDSLRLRDLNDGEALDPRVGRGDGAGPSRPPMARHPRNAEVIPKARVINCPTY</sequence>
<keyword evidence="10 13" id="KW-0239">DNA-directed DNA polymerase</keyword>
<evidence type="ECO:0000256" key="9">
    <source>
        <dbReference type="ARBA" id="ARBA00022763"/>
    </source>
</evidence>
<feature type="region of interest" description="Disordered" evidence="14">
    <location>
        <begin position="1089"/>
        <end position="1109"/>
    </location>
</feature>
<evidence type="ECO:0000256" key="3">
    <source>
        <dbReference type="ARBA" id="ARBA00012417"/>
    </source>
</evidence>
<dbReference type="Pfam" id="PF17657">
    <property type="entry name" value="DNA_pol3_finger"/>
    <property type="match status" value="1"/>
</dbReference>
<comment type="subcellular location">
    <subcellularLocation>
        <location evidence="1 13">Cytoplasm</location>
    </subcellularLocation>
</comment>
<evidence type="ECO:0000256" key="12">
    <source>
        <dbReference type="ARBA" id="ARBA00049244"/>
    </source>
</evidence>
<keyword evidence="8 13" id="KW-0235">DNA replication</keyword>
<dbReference type="NCBIfam" id="TIGR00594">
    <property type="entry name" value="polc"/>
    <property type="match status" value="1"/>
</dbReference>
<dbReference type="PANTHER" id="PTHR32294:SF4">
    <property type="entry name" value="ERROR-PRONE DNA POLYMERASE"/>
    <property type="match status" value="1"/>
</dbReference>
<dbReference type="CDD" id="cd04485">
    <property type="entry name" value="DnaE_OBF"/>
    <property type="match status" value="1"/>
</dbReference>
<dbReference type="InterPro" id="IPR040982">
    <property type="entry name" value="DNA_pol3_finger"/>
</dbReference>
<comment type="function">
    <text evidence="13">DNA polymerase involved in damage-induced mutagenesis and translesion synthesis (TLS). It is not the major replicative DNA polymerase.</text>
</comment>
<evidence type="ECO:0000256" key="4">
    <source>
        <dbReference type="ARBA" id="ARBA00017273"/>
    </source>
</evidence>
<dbReference type="SMART" id="SM00481">
    <property type="entry name" value="POLIIIAc"/>
    <property type="match status" value="1"/>
</dbReference>
<dbReference type="CDD" id="cd07434">
    <property type="entry name" value="PHP_PolIIIA_DnaE2"/>
    <property type="match status" value="1"/>
</dbReference>
<keyword evidence="11 13" id="KW-0234">DNA repair</keyword>
<keyword evidence="5 13" id="KW-0963">Cytoplasm</keyword>
<evidence type="ECO:0000313" key="17">
    <source>
        <dbReference type="Proteomes" id="UP001382935"/>
    </source>
</evidence>
<evidence type="ECO:0000256" key="14">
    <source>
        <dbReference type="SAM" id="MobiDB-lite"/>
    </source>
</evidence>
<dbReference type="HAMAP" id="MF_01902">
    <property type="entry name" value="DNApol_error_prone"/>
    <property type="match status" value="1"/>
</dbReference>
<dbReference type="InterPro" id="IPR004365">
    <property type="entry name" value="NA-bd_OB_tRNA"/>
</dbReference>
<dbReference type="Gene3D" id="3.20.20.140">
    <property type="entry name" value="Metal-dependent hydrolases"/>
    <property type="match status" value="1"/>
</dbReference>
<dbReference type="Pfam" id="PF14579">
    <property type="entry name" value="HHH_6"/>
    <property type="match status" value="1"/>
</dbReference>
<comment type="catalytic activity">
    <reaction evidence="12 13">
        <text>DNA(n) + a 2'-deoxyribonucleoside 5'-triphosphate = DNA(n+1) + diphosphate</text>
        <dbReference type="Rhea" id="RHEA:22508"/>
        <dbReference type="Rhea" id="RHEA-COMP:17339"/>
        <dbReference type="Rhea" id="RHEA-COMP:17340"/>
        <dbReference type="ChEBI" id="CHEBI:33019"/>
        <dbReference type="ChEBI" id="CHEBI:61560"/>
        <dbReference type="ChEBI" id="CHEBI:173112"/>
        <dbReference type="EC" id="2.7.7.7"/>
    </reaction>
</comment>
<keyword evidence="7 13" id="KW-0548">Nucleotidyltransferase</keyword>
<evidence type="ECO:0000256" key="7">
    <source>
        <dbReference type="ARBA" id="ARBA00022695"/>
    </source>
</evidence>
<feature type="region of interest" description="Disordered" evidence="14">
    <location>
        <begin position="667"/>
        <end position="686"/>
    </location>
</feature>
<protein>
    <recommendedName>
        <fullName evidence="4 13">Error-prone DNA polymerase</fullName>
        <ecNumber evidence="3 13">2.7.7.7</ecNumber>
    </recommendedName>
</protein>
<evidence type="ECO:0000256" key="6">
    <source>
        <dbReference type="ARBA" id="ARBA00022679"/>
    </source>
</evidence>
<dbReference type="Pfam" id="PF02811">
    <property type="entry name" value="PHP"/>
    <property type="match status" value="1"/>
</dbReference>
<evidence type="ECO:0000256" key="1">
    <source>
        <dbReference type="ARBA" id="ARBA00004496"/>
    </source>
</evidence>
<evidence type="ECO:0000256" key="8">
    <source>
        <dbReference type="ARBA" id="ARBA00022705"/>
    </source>
</evidence>
<evidence type="ECO:0000256" key="10">
    <source>
        <dbReference type="ARBA" id="ARBA00022932"/>
    </source>
</evidence>
<dbReference type="EMBL" id="CP145607">
    <property type="protein sequence ID" value="WWM69919.1"/>
    <property type="molecule type" value="Genomic_DNA"/>
</dbReference>
<feature type="domain" description="Polymerase/histidinol phosphatase N-terminal" evidence="15">
    <location>
        <begin position="28"/>
        <end position="95"/>
    </location>
</feature>
<evidence type="ECO:0000256" key="2">
    <source>
        <dbReference type="ARBA" id="ARBA00007391"/>
    </source>
</evidence>
<organism evidence="16 17">
    <name type="scientific">Sphingomonas kaistensis</name>
    <dbReference type="NCBI Taxonomy" id="298708"/>
    <lineage>
        <taxon>Bacteria</taxon>
        <taxon>Pseudomonadati</taxon>
        <taxon>Pseudomonadota</taxon>
        <taxon>Alphaproteobacteria</taxon>
        <taxon>Sphingomonadales</taxon>
        <taxon>Sphingomonadaceae</taxon>
        <taxon>Sphingomonas</taxon>
    </lineage>
</organism>
<keyword evidence="6 13" id="KW-0808">Transferase</keyword>
<reference evidence="16 17" key="1">
    <citation type="submission" date="2024-02" db="EMBL/GenBank/DDBJ databases">
        <title>Full genome sequence of Sphingomonas kaistensis.</title>
        <authorList>
            <person name="Poletto B.L."/>
            <person name="Silva G."/>
            <person name="Galante D."/>
            <person name="Campos K.R."/>
            <person name="Santos M.B.N."/>
            <person name="Sacchi C.T."/>
        </authorList>
    </citation>
    <scope>NUCLEOTIDE SEQUENCE [LARGE SCALE GENOMIC DNA]</scope>
    <source>
        <strain evidence="16 17">MA4R</strain>
    </source>
</reference>
<dbReference type="InterPro" id="IPR023073">
    <property type="entry name" value="DnaE2"/>
</dbReference>
<evidence type="ECO:0000256" key="5">
    <source>
        <dbReference type="ARBA" id="ARBA00022490"/>
    </source>
</evidence>
<accession>A0ABZ2G0M9</accession>
<dbReference type="PANTHER" id="PTHR32294">
    <property type="entry name" value="DNA POLYMERASE III SUBUNIT ALPHA"/>
    <property type="match status" value="1"/>
</dbReference>
<evidence type="ECO:0000313" key="16">
    <source>
        <dbReference type="EMBL" id="WWM69919.1"/>
    </source>
</evidence>
<gene>
    <name evidence="13" type="primary">dnaE2</name>
    <name evidence="16" type="ORF">V6R86_04265</name>
</gene>
<dbReference type="Proteomes" id="UP001382935">
    <property type="component" value="Chromosome"/>
</dbReference>
<feature type="compositionally biased region" description="Basic and acidic residues" evidence="14">
    <location>
        <begin position="669"/>
        <end position="686"/>
    </location>
</feature>
<evidence type="ECO:0000256" key="13">
    <source>
        <dbReference type="HAMAP-Rule" id="MF_01902"/>
    </source>
</evidence>
<dbReference type="SUPFAM" id="SSF89550">
    <property type="entry name" value="PHP domain-like"/>
    <property type="match status" value="1"/>
</dbReference>
<evidence type="ECO:0000256" key="11">
    <source>
        <dbReference type="ARBA" id="ARBA00023204"/>
    </source>
</evidence>
<dbReference type="Pfam" id="PF07733">
    <property type="entry name" value="DNA_pol3_alpha"/>
    <property type="match status" value="1"/>
</dbReference>
<dbReference type="InterPro" id="IPR003141">
    <property type="entry name" value="Pol/His_phosphatase_N"/>
</dbReference>
<name>A0ABZ2G0M9_9SPHN</name>
<dbReference type="InterPro" id="IPR004805">
    <property type="entry name" value="DnaE2/DnaE/PolC"/>
</dbReference>
<dbReference type="GO" id="GO:0003887">
    <property type="term" value="F:DNA-directed DNA polymerase activity"/>
    <property type="evidence" value="ECO:0007669"/>
    <property type="project" value="UniProtKB-EC"/>
</dbReference>
<dbReference type="RefSeq" id="WP_338502411.1">
    <property type="nucleotide sequence ID" value="NZ_CP145607.1"/>
</dbReference>
<keyword evidence="9 13" id="KW-0227">DNA damage</keyword>
<dbReference type="NCBIfam" id="NF004225">
    <property type="entry name" value="PRK05672.1"/>
    <property type="match status" value="1"/>
</dbReference>
<dbReference type="InterPro" id="IPR004013">
    <property type="entry name" value="PHP_dom"/>
</dbReference>
<keyword evidence="17" id="KW-1185">Reference proteome</keyword>
<dbReference type="EC" id="2.7.7.7" evidence="3 13"/>
<evidence type="ECO:0000259" key="15">
    <source>
        <dbReference type="SMART" id="SM00481"/>
    </source>
</evidence>
<proteinExistence type="inferred from homology"/>
<dbReference type="InterPro" id="IPR029460">
    <property type="entry name" value="DNAPol_HHH"/>
</dbReference>
<dbReference type="InterPro" id="IPR016195">
    <property type="entry name" value="Pol/histidinol_Pase-like"/>
</dbReference>